<dbReference type="OrthoDB" id="3520456at2"/>
<organism evidence="2 3">
    <name type="scientific">Nonomuraea zeae</name>
    <dbReference type="NCBI Taxonomy" id="1642303"/>
    <lineage>
        <taxon>Bacteria</taxon>
        <taxon>Bacillati</taxon>
        <taxon>Actinomycetota</taxon>
        <taxon>Actinomycetes</taxon>
        <taxon>Streptosporangiales</taxon>
        <taxon>Streptosporangiaceae</taxon>
        <taxon>Nonomuraea</taxon>
    </lineage>
</organism>
<dbReference type="EMBL" id="VCKX01000254">
    <property type="protein sequence ID" value="TMR23524.1"/>
    <property type="molecule type" value="Genomic_DNA"/>
</dbReference>
<dbReference type="AlphaFoldDB" id="A0A5S4FT31"/>
<keyword evidence="1" id="KW-0472">Membrane</keyword>
<sequence length="340" mass="36604">MTVHDLREVLRERAEDRSPANPHRHDQVRARIRRVRVRRRVTAGAAVVAALAAGVALLPGVVETPRRETTAAAQPDSELPERFAAGDGAEYRRLATAALAAGGEKATSITFPVSGKPLDVAAICDGPPGSATPRIAVDGRQTGVHGFSPCMEPGMQLRALPVPEGATEVTVTFDTTTSGSGCVRKRQDGPCVAVTPKRADWSLAVYEWTPPARPVEPEQVRAFPTRLGGMRLATSRSGVWGEERDFSVTVTSGGGKLGIEQLCTGELAGRMWFSYTIDGRDTQSTVSCATWTRGPYPMAMQEYPVPKGKRVTVTGKMGIYGGHINRPVRWSIGVYTKEKQ</sequence>
<evidence type="ECO:0000313" key="2">
    <source>
        <dbReference type="EMBL" id="TMR23524.1"/>
    </source>
</evidence>
<accession>A0A5S4FT31</accession>
<proteinExistence type="predicted"/>
<gene>
    <name evidence="2" type="ORF">ETD85_47745</name>
</gene>
<keyword evidence="3" id="KW-1185">Reference proteome</keyword>
<dbReference type="RefSeq" id="WP_138696489.1">
    <property type="nucleotide sequence ID" value="NZ_JBHSAZ010000089.1"/>
</dbReference>
<comment type="caution">
    <text evidence="2">The sequence shown here is derived from an EMBL/GenBank/DDBJ whole genome shotgun (WGS) entry which is preliminary data.</text>
</comment>
<dbReference type="Proteomes" id="UP000306628">
    <property type="component" value="Unassembled WGS sequence"/>
</dbReference>
<evidence type="ECO:0000256" key="1">
    <source>
        <dbReference type="SAM" id="Phobius"/>
    </source>
</evidence>
<evidence type="ECO:0000313" key="3">
    <source>
        <dbReference type="Proteomes" id="UP000306628"/>
    </source>
</evidence>
<keyword evidence="1" id="KW-1133">Transmembrane helix</keyword>
<reference evidence="2 3" key="1">
    <citation type="submission" date="2019-05" db="EMBL/GenBank/DDBJ databases">
        <title>Draft genome sequence of Nonomuraea zeae DSM 100528.</title>
        <authorList>
            <person name="Saricaoglu S."/>
            <person name="Isik K."/>
        </authorList>
    </citation>
    <scope>NUCLEOTIDE SEQUENCE [LARGE SCALE GENOMIC DNA]</scope>
    <source>
        <strain evidence="2 3">DSM 100528</strain>
    </source>
</reference>
<feature type="transmembrane region" description="Helical" evidence="1">
    <location>
        <begin position="41"/>
        <end position="62"/>
    </location>
</feature>
<name>A0A5S4FT31_9ACTN</name>
<keyword evidence="1" id="KW-0812">Transmembrane</keyword>
<protein>
    <submittedName>
        <fullName evidence="2">Uncharacterized protein</fullName>
    </submittedName>
</protein>